<keyword evidence="1" id="KW-1133">Transmembrane helix</keyword>
<keyword evidence="1" id="KW-0472">Membrane</keyword>
<keyword evidence="3" id="KW-1185">Reference proteome</keyword>
<accession>A0A3D8TQ25</accession>
<gene>
    <name evidence="2" type="ORF">UR08_07040</name>
</gene>
<protein>
    <submittedName>
        <fullName evidence="2">Uncharacterized protein</fullName>
    </submittedName>
</protein>
<sequence length="117" mass="13340">MVIVFKIVVVAFSYLICSICAKNIFDLQRKLNGLNIALVIVLSYIFMANLPLTFAYFIIWDTVNYYFLFQIAIILVLNLGFLLIRHNKGMIYFSSLLGIGAGLYNVHLFVNVLILNP</sequence>
<comment type="caution">
    <text evidence="2">The sequence shown here is derived from an EMBL/GenBank/DDBJ whole genome shotgun (WGS) entry which is preliminary data.</text>
</comment>
<feature type="transmembrane region" description="Helical" evidence="1">
    <location>
        <begin position="65"/>
        <end position="84"/>
    </location>
</feature>
<evidence type="ECO:0000256" key="1">
    <source>
        <dbReference type="SAM" id="Phobius"/>
    </source>
</evidence>
<evidence type="ECO:0000313" key="3">
    <source>
        <dbReference type="Proteomes" id="UP000257055"/>
    </source>
</evidence>
<keyword evidence="1" id="KW-0812">Transmembrane</keyword>
<feature type="transmembrane region" description="Helical" evidence="1">
    <location>
        <begin position="37"/>
        <end position="59"/>
    </location>
</feature>
<feature type="transmembrane region" description="Helical" evidence="1">
    <location>
        <begin position="91"/>
        <end position="114"/>
    </location>
</feature>
<dbReference type="AlphaFoldDB" id="A0A3D8TQ25"/>
<proteinExistence type="predicted"/>
<organism evidence="2 3">
    <name type="scientific">Listeria kieliensis</name>
    <dbReference type="NCBI Taxonomy" id="1621700"/>
    <lineage>
        <taxon>Bacteria</taxon>
        <taxon>Bacillati</taxon>
        <taxon>Bacillota</taxon>
        <taxon>Bacilli</taxon>
        <taxon>Bacillales</taxon>
        <taxon>Listeriaceae</taxon>
        <taxon>Listeria</taxon>
    </lineage>
</organism>
<evidence type="ECO:0000313" key="2">
    <source>
        <dbReference type="EMBL" id="RDX00732.1"/>
    </source>
</evidence>
<dbReference type="EMBL" id="LARY01000002">
    <property type="protein sequence ID" value="RDX00732.1"/>
    <property type="molecule type" value="Genomic_DNA"/>
</dbReference>
<feature type="transmembrane region" description="Helical" evidence="1">
    <location>
        <begin position="6"/>
        <end position="25"/>
    </location>
</feature>
<reference evidence="3" key="1">
    <citation type="submission" date="2015-04" db="EMBL/GenBank/DDBJ databases">
        <authorList>
            <person name="Schardt J."/>
            <person name="Mueller-Herbst S."/>
            <person name="Scherer S."/>
            <person name="Huptas C."/>
        </authorList>
    </citation>
    <scope>NUCLEOTIDE SEQUENCE [LARGE SCALE GENOMIC DNA]</scope>
    <source>
        <strain evidence="3">Kiel-L1</strain>
    </source>
</reference>
<dbReference type="Proteomes" id="UP000257055">
    <property type="component" value="Unassembled WGS sequence"/>
</dbReference>
<dbReference type="RefSeq" id="WP_115752972.1">
    <property type="nucleotide sequence ID" value="NZ_LARY01000002.1"/>
</dbReference>
<name>A0A3D8TQ25_9LIST</name>